<accession>A0A9P0KGX5</accession>
<evidence type="ECO:0000256" key="1">
    <source>
        <dbReference type="SAM" id="MobiDB-lite"/>
    </source>
</evidence>
<organism evidence="2 3">
    <name type="scientific">Acanthoscelides obtectus</name>
    <name type="common">Bean weevil</name>
    <name type="synonym">Bruchus obtectus</name>
    <dbReference type="NCBI Taxonomy" id="200917"/>
    <lineage>
        <taxon>Eukaryota</taxon>
        <taxon>Metazoa</taxon>
        <taxon>Ecdysozoa</taxon>
        <taxon>Arthropoda</taxon>
        <taxon>Hexapoda</taxon>
        <taxon>Insecta</taxon>
        <taxon>Pterygota</taxon>
        <taxon>Neoptera</taxon>
        <taxon>Endopterygota</taxon>
        <taxon>Coleoptera</taxon>
        <taxon>Polyphaga</taxon>
        <taxon>Cucujiformia</taxon>
        <taxon>Chrysomeloidea</taxon>
        <taxon>Chrysomelidae</taxon>
        <taxon>Bruchinae</taxon>
        <taxon>Bruchini</taxon>
        <taxon>Acanthoscelides</taxon>
    </lineage>
</organism>
<feature type="compositionally biased region" description="Basic residues" evidence="1">
    <location>
        <begin position="136"/>
        <end position="147"/>
    </location>
</feature>
<reference evidence="2" key="1">
    <citation type="submission" date="2022-03" db="EMBL/GenBank/DDBJ databases">
        <authorList>
            <person name="Sayadi A."/>
        </authorList>
    </citation>
    <scope>NUCLEOTIDE SEQUENCE</scope>
</reference>
<protein>
    <submittedName>
        <fullName evidence="2">Uncharacterized protein</fullName>
    </submittedName>
</protein>
<evidence type="ECO:0000313" key="2">
    <source>
        <dbReference type="EMBL" id="CAH1973745.1"/>
    </source>
</evidence>
<keyword evidence="3" id="KW-1185">Reference proteome</keyword>
<gene>
    <name evidence="2" type="ORF">ACAOBT_LOCUS10725</name>
</gene>
<sequence length="298" mass="34410">MTDDCGNGEDGRREKFSHVADETDKTADCRLCPAKHINNPAKTPLHWSMNHPDTIYVCLVSIEMLSARAPSNLTQVPTVTLNKRRFLEVLETDEAIAPFLDYTTLSGGGLKFEFFSRVCEKGKSRKRPVRKENWKRSKLKAQRRRPKGVPEYPTCRYDKISTFSCKKLSMSDIHRFHKLIYSCSSKNEQDMLILKFCEGVQPKRSFGKKKSISIQYYISKNVGTRVRVCKAAFKGITLLSPFRIERLARSHLLKREAPTEKREGGRIKDKNDQVKQSIKMFIESLTCAESHYRSWSYK</sequence>
<feature type="region of interest" description="Disordered" evidence="1">
    <location>
        <begin position="126"/>
        <end position="147"/>
    </location>
</feature>
<dbReference type="AlphaFoldDB" id="A0A9P0KGX5"/>
<dbReference type="Proteomes" id="UP001152888">
    <property type="component" value="Unassembled WGS sequence"/>
</dbReference>
<dbReference type="EMBL" id="CAKOFQ010006814">
    <property type="protein sequence ID" value="CAH1973745.1"/>
    <property type="molecule type" value="Genomic_DNA"/>
</dbReference>
<evidence type="ECO:0000313" key="3">
    <source>
        <dbReference type="Proteomes" id="UP001152888"/>
    </source>
</evidence>
<name>A0A9P0KGX5_ACAOB</name>
<comment type="caution">
    <text evidence="2">The sequence shown here is derived from an EMBL/GenBank/DDBJ whole genome shotgun (WGS) entry which is preliminary data.</text>
</comment>
<proteinExistence type="predicted"/>